<sequence length="879" mass="96637">MHKMTTCPYCGVGCGVDADILDSGSIGVKGDKSHPSNFGRLCVKGSALHEVLGADGRLLTPLINHRPVSWDHALEEVSSRFLRTISEHGPDSVAFYLSGQLLTEDYYVANKLMKGFIGSANVDTNSRLCMSSAVAGYKRAFGSDTVPCSYEDLEKAELLVLVGSNAAWNHPVLYQRMNAAKKKNPALNVVVIDPRRTATCDLADLHIALKPSTDSELFSGLLRFLADSDALNETYIDQYTEGFEGALEAARQQFDSIASVAEYCDVDEDSLSTFYHWFSATDKVVTFYSQGVNQSFSGTDNSNAIINCHLATGRIGFEGAGPFSITGQPNAMGGREVGGLANQLAAHLDFSTEASIDLVSRFWKAPNIAKTEGLKAVELFQAIEAGTVKAVWIMGTNPAVSLPNTHQVTAALEKCPLVVVSDCMASTETLKYADVCLPATGWSEKDGTVTNAERRISRQRSLLAPTGEARHDWWIVSEVAKRMGFAEAFTYQHPAEIFAEHAALSGFENEGTRDFDISLYKDIDIQTYDNFKPVQWPVTAAAPYGTARMFSDGRFFTPTTRARFVPIHTSSPVQQVTEALPYLLNTGRIRDQWHTMAVSGRAPRLFQHRDEPFVELHQADAIKEHISDGELVKLSHPQGDYIGRARVMASEQRRGELFVPMHWNSEFSALGKMGALLESVTDPISGQPESKHGRVSLAKLNPCWQGWLMCRSDIELNLPVEYWSKVPKGDLSFYYLADTVELPDALAWCKTHLGEVAVWLEDKHNQNFRAAGLKGHRLAWTFFVMPYGEIPSTSWLEAMFAEANLSIEQRRFILSMTGCDVEDPGAMICSCYQVGSHAIETAIGQGCTSVDMLGQQLKCGTNCGSCIPELNEMLSNAVK</sequence>
<dbReference type="Pfam" id="PF00384">
    <property type="entry name" value="Molybdopterin"/>
    <property type="match status" value="1"/>
</dbReference>
<evidence type="ECO:0000256" key="2">
    <source>
        <dbReference type="ARBA" id="ARBA00001966"/>
    </source>
</evidence>
<evidence type="ECO:0000256" key="3">
    <source>
        <dbReference type="ARBA" id="ARBA00008747"/>
    </source>
</evidence>
<comment type="cofactor">
    <cofactor evidence="1">
        <name>Mo-bis(molybdopterin guanine dinucleotide)</name>
        <dbReference type="ChEBI" id="CHEBI:60539"/>
    </cofactor>
</comment>
<name>A0ABU9TPP7_9GAMM</name>
<evidence type="ECO:0000256" key="8">
    <source>
        <dbReference type="ARBA" id="ARBA00023004"/>
    </source>
</evidence>
<evidence type="ECO:0000256" key="4">
    <source>
        <dbReference type="ARBA" id="ARBA00022485"/>
    </source>
</evidence>
<evidence type="ECO:0000259" key="11">
    <source>
        <dbReference type="PROSITE" id="PS51669"/>
    </source>
</evidence>
<dbReference type="InterPro" id="IPR009010">
    <property type="entry name" value="Asp_de-COase-like_dom_sf"/>
</dbReference>
<dbReference type="Gene3D" id="3.40.228.10">
    <property type="entry name" value="Dimethylsulfoxide Reductase, domain 2"/>
    <property type="match status" value="1"/>
</dbReference>
<dbReference type="Gene3D" id="3.40.50.740">
    <property type="match status" value="1"/>
</dbReference>
<dbReference type="RefSeq" id="WP_342853817.1">
    <property type="nucleotide sequence ID" value="NZ_JBBMRA010000002.1"/>
</dbReference>
<evidence type="ECO:0000256" key="1">
    <source>
        <dbReference type="ARBA" id="ARBA00001942"/>
    </source>
</evidence>
<keyword evidence="6" id="KW-0479">Metal-binding</keyword>
<dbReference type="Gene3D" id="2.20.25.90">
    <property type="entry name" value="ADC-like domains"/>
    <property type="match status" value="1"/>
</dbReference>
<dbReference type="Gene3D" id="2.40.40.20">
    <property type="match status" value="1"/>
</dbReference>
<comment type="caution">
    <text evidence="12">The sequence shown here is derived from an EMBL/GenBank/DDBJ whole genome shotgun (WGS) entry which is preliminary data.</text>
</comment>
<gene>
    <name evidence="12" type="ORF">WNY58_04160</name>
</gene>
<dbReference type="EMBL" id="JBBMRA010000002">
    <property type="protein sequence ID" value="MEM5535582.1"/>
    <property type="molecule type" value="Genomic_DNA"/>
</dbReference>
<keyword evidence="10" id="KW-0534">Nitrate assimilation</keyword>
<dbReference type="InterPro" id="IPR050123">
    <property type="entry name" value="Prok_molybdopt-oxidoreductase"/>
</dbReference>
<evidence type="ECO:0000256" key="5">
    <source>
        <dbReference type="ARBA" id="ARBA00022505"/>
    </source>
</evidence>
<keyword evidence="9" id="KW-0411">Iron-sulfur</keyword>
<dbReference type="InterPro" id="IPR007419">
    <property type="entry name" value="BFD-like_2Fe2S-bd_dom"/>
</dbReference>
<evidence type="ECO:0000256" key="6">
    <source>
        <dbReference type="ARBA" id="ARBA00022723"/>
    </source>
</evidence>
<dbReference type="InterPro" id="IPR041854">
    <property type="entry name" value="BFD-like_2Fe2S-bd_dom_sf"/>
</dbReference>
<comment type="similarity">
    <text evidence="3">Belongs to the prokaryotic molybdopterin-containing oxidoreductase family. NasA/NapA/NarB subfamily.</text>
</comment>
<evidence type="ECO:0000256" key="10">
    <source>
        <dbReference type="ARBA" id="ARBA00023063"/>
    </source>
</evidence>
<keyword evidence="8" id="KW-0408">Iron</keyword>
<keyword evidence="4" id="KW-0004">4Fe-4S</keyword>
<keyword evidence="13" id="KW-1185">Reference proteome</keyword>
<dbReference type="CDD" id="cd02754">
    <property type="entry name" value="MopB_Nitrate-R-NapA-like"/>
    <property type="match status" value="1"/>
</dbReference>
<dbReference type="CDD" id="cd02791">
    <property type="entry name" value="MopB_CT_Nitrate-R-NapA-like"/>
    <property type="match status" value="1"/>
</dbReference>
<evidence type="ECO:0000256" key="7">
    <source>
        <dbReference type="ARBA" id="ARBA00023002"/>
    </source>
</evidence>
<keyword evidence="5" id="KW-0500">Molybdenum</keyword>
<dbReference type="InterPro" id="IPR006657">
    <property type="entry name" value="MoPterin_dinucl-bd_dom"/>
</dbReference>
<keyword evidence="7" id="KW-0560">Oxidoreductase</keyword>
<dbReference type="PROSITE" id="PS51669">
    <property type="entry name" value="4FE4S_MOW_BIS_MGD"/>
    <property type="match status" value="1"/>
</dbReference>
<evidence type="ECO:0000313" key="12">
    <source>
        <dbReference type="EMBL" id="MEM5535582.1"/>
    </source>
</evidence>
<dbReference type="Pfam" id="PF04324">
    <property type="entry name" value="Fer2_BFD"/>
    <property type="match status" value="1"/>
</dbReference>
<dbReference type="InterPro" id="IPR041957">
    <property type="entry name" value="CT_Nitrate-R-NapA-like"/>
</dbReference>
<dbReference type="InterPro" id="IPR006656">
    <property type="entry name" value="Mopterin_OxRdtase"/>
</dbReference>
<dbReference type="Gene3D" id="1.10.10.1100">
    <property type="entry name" value="BFD-like [2Fe-2S]-binding domain"/>
    <property type="match status" value="1"/>
</dbReference>
<dbReference type="SUPFAM" id="SSF50692">
    <property type="entry name" value="ADC-like"/>
    <property type="match status" value="1"/>
</dbReference>
<evidence type="ECO:0000313" key="13">
    <source>
        <dbReference type="Proteomes" id="UP001449225"/>
    </source>
</evidence>
<feature type="domain" description="4Fe-4S Mo/W bis-MGD-type" evidence="11">
    <location>
        <begin position="1"/>
        <end position="56"/>
    </location>
</feature>
<evidence type="ECO:0000256" key="9">
    <source>
        <dbReference type="ARBA" id="ARBA00023014"/>
    </source>
</evidence>
<comment type="cofactor">
    <cofactor evidence="2">
        <name>[4Fe-4S] cluster</name>
        <dbReference type="ChEBI" id="CHEBI:49883"/>
    </cofactor>
</comment>
<proteinExistence type="inferred from homology"/>
<dbReference type="Pfam" id="PF04879">
    <property type="entry name" value="Molybdop_Fe4S4"/>
    <property type="match status" value="1"/>
</dbReference>
<organism evidence="12 13">
    <name type="scientific">Neptuniibacter pectenicola</name>
    <dbReference type="NCBI Taxonomy" id="1806669"/>
    <lineage>
        <taxon>Bacteria</taxon>
        <taxon>Pseudomonadati</taxon>
        <taxon>Pseudomonadota</taxon>
        <taxon>Gammaproteobacteria</taxon>
        <taxon>Oceanospirillales</taxon>
        <taxon>Oceanospirillaceae</taxon>
        <taxon>Neptuniibacter</taxon>
    </lineage>
</organism>
<dbReference type="SMART" id="SM00926">
    <property type="entry name" value="Molybdop_Fe4S4"/>
    <property type="match status" value="1"/>
</dbReference>
<dbReference type="InterPro" id="IPR006963">
    <property type="entry name" value="Mopterin_OxRdtase_4Fe-4S_dom"/>
</dbReference>
<dbReference type="Pfam" id="PF01568">
    <property type="entry name" value="Molydop_binding"/>
    <property type="match status" value="1"/>
</dbReference>
<accession>A0ABU9TPP7</accession>
<dbReference type="Proteomes" id="UP001449225">
    <property type="component" value="Unassembled WGS sequence"/>
</dbReference>
<dbReference type="PROSITE" id="PS00551">
    <property type="entry name" value="MOLYBDOPTERIN_PROK_1"/>
    <property type="match status" value="1"/>
</dbReference>
<dbReference type="PANTHER" id="PTHR43105">
    <property type="entry name" value="RESPIRATORY NITRATE REDUCTASE"/>
    <property type="match status" value="1"/>
</dbReference>
<dbReference type="InterPro" id="IPR027467">
    <property type="entry name" value="MopterinOxRdtase_cofactor_BS"/>
</dbReference>
<protein>
    <submittedName>
        <fullName evidence="12">Nitrate reductase</fullName>
    </submittedName>
</protein>
<reference evidence="12 13" key="1">
    <citation type="submission" date="2024-03" db="EMBL/GenBank/DDBJ databases">
        <title>Community enrichment and isolation of bacterial strains for fucoidan degradation.</title>
        <authorList>
            <person name="Sichert A."/>
        </authorList>
    </citation>
    <scope>NUCLEOTIDE SEQUENCE [LARGE SCALE GENOMIC DNA]</scope>
    <source>
        <strain evidence="12 13">AS76</strain>
    </source>
</reference>
<dbReference type="PANTHER" id="PTHR43105:SF9">
    <property type="entry name" value="NADPH-FE(3+) OXIDOREDUCTASE SUBUNIT ALPHA"/>
    <property type="match status" value="1"/>
</dbReference>
<dbReference type="SUPFAM" id="SSF53706">
    <property type="entry name" value="Formate dehydrogenase/DMSO reductase, domains 1-3"/>
    <property type="match status" value="1"/>
</dbReference>